<dbReference type="STRING" id="521096.Tpau_1224"/>
<reference evidence="1 2" key="2">
    <citation type="journal article" date="2011" name="Stand. Genomic Sci.">
        <title>Complete genome sequence of Tsukamurella paurometabola type strain (no. 33).</title>
        <authorList>
            <person name="Munk A.C."/>
            <person name="Lapidus A."/>
            <person name="Lucas S."/>
            <person name="Nolan M."/>
            <person name="Tice H."/>
            <person name="Cheng J.F."/>
            <person name="Del Rio T.G."/>
            <person name="Goodwin L."/>
            <person name="Pitluck S."/>
            <person name="Liolios K."/>
            <person name="Huntemann M."/>
            <person name="Ivanova N."/>
            <person name="Mavromatis K."/>
            <person name="Mikhailova N."/>
            <person name="Pati A."/>
            <person name="Chen A."/>
            <person name="Palaniappan K."/>
            <person name="Tapia R."/>
            <person name="Han C."/>
            <person name="Land M."/>
            <person name="Hauser L."/>
            <person name="Chang Y.J."/>
            <person name="Jeffries C.D."/>
            <person name="Brettin T."/>
            <person name="Yasawong M."/>
            <person name="Brambilla E.M."/>
            <person name="Rohde M."/>
            <person name="Sikorski J."/>
            <person name="Goker M."/>
            <person name="Detter J.C."/>
            <person name="Woyke T."/>
            <person name="Bristow J."/>
            <person name="Eisen J.A."/>
            <person name="Markowitz V."/>
            <person name="Hugenholtz P."/>
            <person name="Kyrpides N.C."/>
            <person name="Klenk H.P."/>
        </authorList>
    </citation>
    <scope>NUCLEOTIDE SEQUENCE [LARGE SCALE GENOMIC DNA]</scope>
    <source>
        <strain evidence="2">ATCC 8368 / DSM 20162 / CCUG 35730 / CIP 100753 / JCM 10117 / KCTC 9821 / NBRC 16120 / NCIMB 702349 / NCTC 13040</strain>
    </source>
</reference>
<dbReference type="KEGG" id="tpr:Tpau_1224"/>
<keyword evidence="2" id="KW-1185">Reference proteome</keyword>
<dbReference type="AlphaFoldDB" id="D5UW48"/>
<name>D5UW48_TSUPD</name>
<dbReference type="Proteomes" id="UP000001213">
    <property type="component" value="Chromosome"/>
</dbReference>
<dbReference type="RefSeq" id="WP_013125893.1">
    <property type="nucleotide sequence ID" value="NC_014158.1"/>
</dbReference>
<organism evidence="1 2">
    <name type="scientific">Tsukamurella paurometabola (strain ATCC 8368 / DSM 20162 / CCUG 35730 / CIP 100753 / JCM 10117 / KCTC 9821 / NBRC 16120 / NCIMB 702349 / NCTC 13040)</name>
    <name type="common">Corynebacterium paurometabolum</name>
    <dbReference type="NCBI Taxonomy" id="521096"/>
    <lineage>
        <taxon>Bacteria</taxon>
        <taxon>Bacillati</taxon>
        <taxon>Actinomycetota</taxon>
        <taxon>Actinomycetes</taxon>
        <taxon>Mycobacteriales</taxon>
        <taxon>Tsukamurellaceae</taxon>
        <taxon>Tsukamurella</taxon>
    </lineage>
</organism>
<dbReference type="EMBL" id="CP001966">
    <property type="protein sequence ID" value="ADG77855.1"/>
    <property type="molecule type" value="Genomic_DNA"/>
</dbReference>
<dbReference type="HOGENOM" id="CLU_1539366_0_0_11"/>
<sequence>MDTEAAQSDAVVEARDVRVRAVWETLASPVAVAFRTDDGVHLLTAAQTADLTIDGPYLQVGELRIGGTEPERRTLLDEAKQVPSREYREMGDVDVVTVDGEVHLRRSPGDGLQESSAVVVAALLEHERNGWRNRGVNYAKFSFACGEHHFVTSPLRAAFVADRIAAALEHARRG</sequence>
<protein>
    <submittedName>
        <fullName evidence="1">Uncharacterized protein</fullName>
    </submittedName>
</protein>
<proteinExistence type="predicted"/>
<evidence type="ECO:0000313" key="1">
    <source>
        <dbReference type="EMBL" id="ADG77855.1"/>
    </source>
</evidence>
<gene>
    <name evidence="1" type="ordered locus">Tpau_1224</name>
</gene>
<evidence type="ECO:0000313" key="2">
    <source>
        <dbReference type="Proteomes" id="UP000001213"/>
    </source>
</evidence>
<reference evidence="2" key="1">
    <citation type="submission" date="2010-03" db="EMBL/GenBank/DDBJ databases">
        <title>The complete chromosome of Tsukamurella paurometabola DSM 20162.</title>
        <authorList>
            <consortium name="US DOE Joint Genome Institute (JGI-PGF)"/>
            <person name="Lucas S."/>
            <person name="Copeland A."/>
            <person name="Lapidus A."/>
            <person name="Glavina del Rio T."/>
            <person name="Dalin E."/>
            <person name="Tice H."/>
            <person name="Bruce D."/>
            <person name="Goodwin L."/>
            <person name="Pitluck S."/>
            <person name="Kyrpides N."/>
            <person name="Mavromatis K."/>
            <person name="Ivanova N."/>
            <person name="Mikhailova N."/>
            <person name="Munk A.C."/>
            <person name="Brettin T."/>
            <person name="Detter J.C."/>
            <person name="Tapia R."/>
            <person name="Han C."/>
            <person name="Larimer F."/>
            <person name="Land M."/>
            <person name="Hauser L."/>
            <person name="Markowitz V."/>
            <person name="Cheng J.-F."/>
            <person name="Hugenholtz P."/>
            <person name="Woyke T."/>
            <person name="Wu D."/>
            <person name="Jando M."/>
            <person name="Brambilla E."/>
            <person name="Klenk H.-P."/>
            <person name="Eisen J.A."/>
        </authorList>
    </citation>
    <scope>NUCLEOTIDE SEQUENCE [LARGE SCALE GENOMIC DNA]</scope>
    <source>
        <strain evidence="2">ATCC 8368 / DSM 20162 / CCUG 35730 / CIP 100753 / JCM 10117 / KCTC 9821 / NBRC 16120 / NCIMB 702349 / NCTC 13040</strain>
    </source>
</reference>
<accession>D5UW48</accession>